<gene>
    <name evidence="1" type="ORF">ERJ68_00125</name>
</gene>
<name>A0A524RW22_9CHRO</name>
<sequence length="121" mass="13349">MLPLESDSDVASLLSDFGRRLVAPDQGRAQERGIILDLATVTVAEDDRVRTDGITGIATDLFATLPVNALLLVGPERGGKGPEQRYRLRRKPRRVLDGRLVELDLIEDVDHRPGRNALDLI</sequence>
<dbReference type="EMBL" id="SRMN01000001">
    <property type="protein sequence ID" value="TGH28159.1"/>
    <property type="molecule type" value="Genomic_DNA"/>
</dbReference>
<evidence type="ECO:0000313" key="1">
    <source>
        <dbReference type="EMBL" id="TGH28159.1"/>
    </source>
</evidence>
<reference evidence="1 2" key="1">
    <citation type="journal article" date="2019" name="mSystems">
        <title>Life at home and on the roam: Genomic adaptions reflect the dual lifestyle of an intracellular, facultative symbiont.</title>
        <authorList>
            <person name="Burgsdorf I."/>
        </authorList>
    </citation>
    <scope>NUCLEOTIDE SEQUENCE [LARGE SCALE GENOMIC DNA]</scope>
    <source>
        <strain evidence="1">277cI</strain>
    </source>
</reference>
<accession>A0A524RW22</accession>
<comment type="caution">
    <text evidence="1">The sequence shown here is derived from an EMBL/GenBank/DDBJ whole genome shotgun (WGS) entry which is preliminary data.</text>
</comment>
<evidence type="ECO:0000313" key="2">
    <source>
        <dbReference type="Proteomes" id="UP000315454"/>
    </source>
</evidence>
<organism evidence="1 2">
    <name type="scientific">Aphanocapsa feldmannii 277cI</name>
    <dbReference type="NCBI Taxonomy" id="2507554"/>
    <lineage>
        <taxon>Bacteria</taxon>
        <taxon>Bacillati</taxon>
        <taxon>Cyanobacteriota</taxon>
        <taxon>Cyanophyceae</taxon>
        <taxon>Oscillatoriophycideae</taxon>
        <taxon>Chroococcales</taxon>
        <taxon>Microcystaceae</taxon>
        <taxon>Aphanocapsa</taxon>
    </lineage>
</organism>
<protein>
    <submittedName>
        <fullName evidence="1">Uncharacterized protein</fullName>
    </submittedName>
</protein>
<dbReference type="Proteomes" id="UP000315454">
    <property type="component" value="Unassembled WGS sequence"/>
</dbReference>
<proteinExistence type="predicted"/>
<dbReference type="AlphaFoldDB" id="A0A524RW22"/>